<dbReference type="GO" id="GO:0016559">
    <property type="term" value="P:peroxisome fission"/>
    <property type="evidence" value="ECO:0007669"/>
    <property type="project" value="TreeGrafter"/>
</dbReference>
<dbReference type="Pfam" id="PF01031">
    <property type="entry name" value="Dynamin_M"/>
    <property type="match status" value="1"/>
</dbReference>
<dbReference type="PROSITE" id="PS51388">
    <property type="entry name" value="GED"/>
    <property type="match status" value="1"/>
</dbReference>
<name>A0A9P8XTA9_9PEZI</name>
<evidence type="ECO:0000313" key="7">
    <source>
        <dbReference type="Proteomes" id="UP000756346"/>
    </source>
</evidence>
<dbReference type="FunFam" id="3.40.50.300:FF:001425">
    <property type="entry name" value="Dynamin GTPase, putative"/>
    <property type="match status" value="1"/>
</dbReference>
<dbReference type="GO" id="GO:0006897">
    <property type="term" value="P:endocytosis"/>
    <property type="evidence" value="ECO:0007669"/>
    <property type="project" value="TreeGrafter"/>
</dbReference>
<organism evidence="6 7">
    <name type="scientific">Microdochium trichocladiopsis</name>
    <dbReference type="NCBI Taxonomy" id="1682393"/>
    <lineage>
        <taxon>Eukaryota</taxon>
        <taxon>Fungi</taxon>
        <taxon>Dikarya</taxon>
        <taxon>Ascomycota</taxon>
        <taxon>Pezizomycotina</taxon>
        <taxon>Sordariomycetes</taxon>
        <taxon>Xylariomycetidae</taxon>
        <taxon>Xylariales</taxon>
        <taxon>Microdochiaceae</taxon>
        <taxon>Microdochium</taxon>
    </lineage>
</organism>
<feature type="region of interest" description="Disordered" evidence="3">
    <location>
        <begin position="698"/>
        <end position="772"/>
    </location>
</feature>
<dbReference type="SMART" id="SM00053">
    <property type="entry name" value="DYNc"/>
    <property type="match status" value="1"/>
</dbReference>
<dbReference type="SUPFAM" id="SSF52540">
    <property type="entry name" value="P-loop containing nucleoside triphosphate hydrolases"/>
    <property type="match status" value="1"/>
</dbReference>
<dbReference type="GO" id="GO:0005874">
    <property type="term" value="C:microtubule"/>
    <property type="evidence" value="ECO:0007669"/>
    <property type="project" value="TreeGrafter"/>
</dbReference>
<protein>
    <submittedName>
        <fullName evidence="6">Dynamin family protein</fullName>
    </submittedName>
</protein>
<dbReference type="GO" id="GO:0005525">
    <property type="term" value="F:GTP binding"/>
    <property type="evidence" value="ECO:0007669"/>
    <property type="project" value="InterPro"/>
</dbReference>
<dbReference type="InterPro" id="IPR000375">
    <property type="entry name" value="Dynamin_stalk"/>
</dbReference>
<dbReference type="PANTHER" id="PTHR11566">
    <property type="entry name" value="DYNAMIN"/>
    <property type="match status" value="1"/>
</dbReference>
<dbReference type="InterPro" id="IPR027417">
    <property type="entry name" value="P-loop_NTPase"/>
</dbReference>
<dbReference type="RefSeq" id="XP_046005989.1">
    <property type="nucleotide sequence ID" value="XM_046151955.1"/>
</dbReference>
<feature type="compositionally biased region" description="Polar residues" evidence="3">
    <location>
        <begin position="700"/>
        <end position="719"/>
    </location>
</feature>
<dbReference type="InterPro" id="IPR030381">
    <property type="entry name" value="G_DYNAMIN_dom"/>
</dbReference>
<dbReference type="Gene3D" id="1.20.120.1240">
    <property type="entry name" value="Dynamin, middle domain"/>
    <property type="match status" value="1"/>
</dbReference>
<dbReference type="GO" id="GO:0016020">
    <property type="term" value="C:membrane"/>
    <property type="evidence" value="ECO:0007669"/>
    <property type="project" value="TreeGrafter"/>
</dbReference>
<dbReference type="InterPro" id="IPR020850">
    <property type="entry name" value="GED_dom"/>
</dbReference>
<feature type="compositionally biased region" description="Basic residues" evidence="3">
    <location>
        <begin position="760"/>
        <end position="772"/>
    </location>
</feature>
<dbReference type="PRINTS" id="PR00195">
    <property type="entry name" value="DYNAMIN"/>
</dbReference>
<keyword evidence="2" id="KW-0342">GTP-binding</keyword>
<dbReference type="Proteomes" id="UP000756346">
    <property type="component" value="Unassembled WGS sequence"/>
</dbReference>
<comment type="caution">
    <text evidence="6">The sequence shown here is derived from an EMBL/GenBank/DDBJ whole genome shotgun (WGS) entry which is preliminary data.</text>
</comment>
<dbReference type="GO" id="GO:0008017">
    <property type="term" value="F:microtubule binding"/>
    <property type="evidence" value="ECO:0007669"/>
    <property type="project" value="TreeGrafter"/>
</dbReference>
<evidence type="ECO:0000256" key="3">
    <source>
        <dbReference type="SAM" id="MobiDB-lite"/>
    </source>
</evidence>
<keyword evidence="1" id="KW-0547">Nucleotide-binding</keyword>
<gene>
    <name evidence="6" type="ORF">B0I36DRAFT_298704</name>
</gene>
<evidence type="ECO:0000259" key="5">
    <source>
        <dbReference type="PROSITE" id="PS51718"/>
    </source>
</evidence>
<proteinExistence type="predicted"/>
<dbReference type="OrthoDB" id="415706at2759"/>
<dbReference type="InterPro" id="IPR001401">
    <property type="entry name" value="Dynamin_GTPase"/>
</dbReference>
<dbReference type="CDD" id="cd08771">
    <property type="entry name" value="DLP_1"/>
    <property type="match status" value="1"/>
</dbReference>
<evidence type="ECO:0000259" key="4">
    <source>
        <dbReference type="PROSITE" id="PS51388"/>
    </source>
</evidence>
<dbReference type="GO" id="GO:0048312">
    <property type="term" value="P:intracellular distribution of mitochondria"/>
    <property type="evidence" value="ECO:0007669"/>
    <property type="project" value="TreeGrafter"/>
</dbReference>
<keyword evidence="7" id="KW-1185">Reference proteome</keyword>
<feature type="domain" description="Dynamin-type G" evidence="5">
    <location>
        <begin position="37"/>
        <end position="322"/>
    </location>
</feature>
<evidence type="ECO:0000313" key="6">
    <source>
        <dbReference type="EMBL" id="KAH7016365.1"/>
    </source>
</evidence>
<dbReference type="EMBL" id="JAGTJQ010000012">
    <property type="protein sequence ID" value="KAH7016365.1"/>
    <property type="molecule type" value="Genomic_DNA"/>
</dbReference>
<dbReference type="PROSITE" id="PS51718">
    <property type="entry name" value="G_DYNAMIN_2"/>
    <property type="match status" value="1"/>
</dbReference>
<evidence type="ECO:0000256" key="2">
    <source>
        <dbReference type="ARBA" id="ARBA00023134"/>
    </source>
</evidence>
<dbReference type="GO" id="GO:0000266">
    <property type="term" value="P:mitochondrial fission"/>
    <property type="evidence" value="ECO:0007669"/>
    <property type="project" value="TreeGrafter"/>
</dbReference>
<reference evidence="6" key="1">
    <citation type="journal article" date="2021" name="Nat. Commun.">
        <title>Genetic determinants of endophytism in the Arabidopsis root mycobiome.</title>
        <authorList>
            <person name="Mesny F."/>
            <person name="Miyauchi S."/>
            <person name="Thiergart T."/>
            <person name="Pickel B."/>
            <person name="Atanasova L."/>
            <person name="Karlsson M."/>
            <person name="Huettel B."/>
            <person name="Barry K.W."/>
            <person name="Haridas S."/>
            <person name="Chen C."/>
            <person name="Bauer D."/>
            <person name="Andreopoulos W."/>
            <person name="Pangilinan J."/>
            <person name="LaButti K."/>
            <person name="Riley R."/>
            <person name="Lipzen A."/>
            <person name="Clum A."/>
            <person name="Drula E."/>
            <person name="Henrissat B."/>
            <person name="Kohler A."/>
            <person name="Grigoriev I.V."/>
            <person name="Martin F.M."/>
            <person name="Hacquard S."/>
        </authorList>
    </citation>
    <scope>NUCLEOTIDE SEQUENCE</scope>
    <source>
        <strain evidence="6">MPI-CAGE-CH-0230</strain>
    </source>
</reference>
<dbReference type="AlphaFoldDB" id="A0A9P8XTA9"/>
<dbReference type="InterPro" id="IPR022812">
    <property type="entry name" value="Dynamin"/>
</dbReference>
<sequence>MVITTVQKEALQGLCSGDRLDLMDAIDRLRSRGVDHLISLPQIIVVGDQSSGKSSVLEAISGVPFPARSNLCTRFPTELVLRRTSQVSARISIVPHTARPDSEKAALSNFDAELATFDDLSRLIEEAKYAMGISTHGNSFGRDLLRVEISGPDRPHLTIVDLPGLIHSETKHQRASDIELIQDTVESYMAEPRSIILAVVSAKNDFSNQVVLKLARSADSEGKRTLGVITKPDTLHPGSQSEALYVSLARNREFEFRLGWHVLKNLDSETQQITSSHRRNTLEETFFGQGIWTTLPGNILGVSHLRSRLSKVLLTHIASELPGLITDIETRRQSCQAGIAKLGRARATHKENQLYLITISESFQRLVRSAADGNCTDGFFKSAESASGYQSRLRAFIQNHNDDFAKTIEKEGHTCHITDHGADDDKVEANDSAKSISREQFIAKIMTKMSHARGRELPGSFDPMIVAELFREQAIPWEQLAHAHIKRSWGSCKLFLKQVVEHVADLNTSATIYQKIIEPAMYEILGNLIGLTKKVLNQHQQLHPITYNQDFPEALQKLRSDRRRDCIASTTMNFFGVSTLTRNSFGTLDLSNLVDRLVVSTLEPDVTRFAASEALDMMQAYYKVAMKRFIDDMAVSVVEVALVSALADILSPAKVFEMDEGVVAALTGETEENRILREQLVQQLEVLENGAEICQRFTIDDTNGTGSNQERQSTLTPDGTGSEGGSEASARGLDIPDSLGEETQPEAEAEQSSRDVHVSKSSKKKKGRITVA</sequence>
<dbReference type="InterPro" id="IPR045063">
    <property type="entry name" value="Dynamin_N"/>
</dbReference>
<evidence type="ECO:0000256" key="1">
    <source>
        <dbReference type="ARBA" id="ARBA00022741"/>
    </source>
</evidence>
<dbReference type="GO" id="GO:0003924">
    <property type="term" value="F:GTPase activity"/>
    <property type="evidence" value="ECO:0007669"/>
    <property type="project" value="InterPro"/>
</dbReference>
<accession>A0A9P8XTA9</accession>
<dbReference type="GO" id="GO:0005739">
    <property type="term" value="C:mitochondrion"/>
    <property type="evidence" value="ECO:0007669"/>
    <property type="project" value="TreeGrafter"/>
</dbReference>
<dbReference type="PANTHER" id="PTHR11566:SF21">
    <property type="entry name" value="DYNAMIN RELATED PROTEIN 1, ISOFORM A"/>
    <property type="match status" value="1"/>
</dbReference>
<feature type="compositionally biased region" description="Acidic residues" evidence="3">
    <location>
        <begin position="739"/>
        <end position="749"/>
    </location>
</feature>
<dbReference type="GeneID" id="70181501"/>
<dbReference type="Pfam" id="PF00350">
    <property type="entry name" value="Dynamin_N"/>
    <property type="match status" value="1"/>
</dbReference>
<feature type="domain" description="GED" evidence="4">
    <location>
        <begin position="611"/>
        <end position="702"/>
    </location>
</feature>
<dbReference type="Gene3D" id="3.40.50.300">
    <property type="entry name" value="P-loop containing nucleotide triphosphate hydrolases"/>
    <property type="match status" value="1"/>
</dbReference>